<gene>
    <name evidence="1" type="ORF">S01H1_43356</name>
</gene>
<sequence>NNVRKKNTRFTTPVISMAVPHILDMKPLMNFDRNSSNEELLTW</sequence>
<accession>X0VHL3</accession>
<organism evidence="1">
    <name type="scientific">marine sediment metagenome</name>
    <dbReference type="NCBI Taxonomy" id="412755"/>
    <lineage>
        <taxon>unclassified sequences</taxon>
        <taxon>metagenomes</taxon>
        <taxon>ecological metagenomes</taxon>
    </lineage>
</organism>
<feature type="non-terminal residue" evidence="1">
    <location>
        <position position="1"/>
    </location>
</feature>
<protein>
    <submittedName>
        <fullName evidence="1">Uncharacterized protein</fullName>
    </submittedName>
</protein>
<name>X0VHL3_9ZZZZ</name>
<comment type="caution">
    <text evidence="1">The sequence shown here is derived from an EMBL/GenBank/DDBJ whole genome shotgun (WGS) entry which is preliminary data.</text>
</comment>
<reference evidence="1" key="1">
    <citation type="journal article" date="2014" name="Front. Microbiol.">
        <title>High frequency of phylogenetically diverse reductive dehalogenase-homologous genes in deep subseafloor sedimentary metagenomes.</title>
        <authorList>
            <person name="Kawai M."/>
            <person name="Futagami T."/>
            <person name="Toyoda A."/>
            <person name="Takaki Y."/>
            <person name="Nishi S."/>
            <person name="Hori S."/>
            <person name="Arai W."/>
            <person name="Tsubouchi T."/>
            <person name="Morono Y."/>
            <person name="Uchiyama I."/>
            <person name="Ito T."/>
            <person name="Fujiyama A."/>
            <person name="Inagaki F."/>
            <person name="Takami H."/>
        </authorList>
    </citation>
    <scope>NUCLEOTIDE SEQUENCE</scope>
    <source>
        <strain evidence="1">Expedition CK06-06</strain>
    </source>
</reference>
<dbReference type="EMBL" id="BARS01027617">
    <property type="protein sequence ID" value="GAG00011.1"/>
    <property type="molecule type" value="Genomic_DNA"/>
</dbReference>
<evidence type="ECO:0000313" key="1">
    <source>
        <dbReference type="EMBL" id="GAG00011.1"/>
    </source>
</evidence>
<proteinExistence type="predicted"/>
<dbReference type="AlphaFoldDB" id="X0VHL3"/>